<evidence type="ECO:0000313" key="3">
    <source>
        <dbReference type="EMBL" id="KAL1596316.1"/>
    </source>
</evidence>
<feature type="transmembrane region" description="Helical" evidence="2">
    <location>
        <begin position="32"/>
        <end position="52"/>
    </location>
</feature>
<protein>
    <recommendedName>
        <fullName evidence="5">DUF3176 domain containing protein</fullName>
    </recommendedName>
</protein>
<proteinExistence type="predicted"/>
<keyword evidence="2" id="KW-0812">Transmembrane</keyword>
<gene>
    <name evidence="3" type="ORF">SLS60_008961</name>
</gene>
<dbReference type="Proteomes" id="UP001521785">
    <property type="component" value="Unassembled WGS sequence"/>
</dbReference>
<evidence type="ECO:0008006" key="5">
    <source>
        <dbReference type="Google" id="ProtNLM"/>
    </source>
</evidence>
<reference evidence="3 4" key="1">
    <citation type="submission" date="2024-02" db="EMBL/GenBank/DDBJ databases">
        <title>De novo assembly and annotation of 12 fungi associated with fruit tree decline syndrome in Ontario, Canada.</title>
        <authorList>
            <person name="Sulman M."/>
            <person name="Ellouze W."/>
            <person name="Ilyukhin E."/>
        </authorList>
    </citation>
    <scope>NUCLEOTIDE SEQUENCE [LARGE SCALE GENOMIC DNA]</scope>
    <source>
        <strain evidence="3 4">M42-189</strain>
    </source>
</reference>
<evidence type="ECO:0000256" key="2">
    <source>
        <dbReference type="SAM" id="Phobius"/>
    </source>
</evidence>
<organism evidence="3 4">
    <name type="scientific">Paraconiothyrium brasiliense</name>
    <dbReference type="NCBI Taxonomy" id="300254"/>
    <lineage>
        <taxon>Eukaryota</taxon>
        <taxon>Fungi</taxon>
        <taxon>Dikarya</taxon>
        <taxon>Ascomycota</taxon>
        <taxon>Pezizomycotina</taxon>
        <taxon>Dothideomycetes</taxon>
        <taxon>Pleosporomycetidae</taxon>
        <taxon>Pleosporales</taxon>
        <taxon>Massarineae</taxon>
        <taxon>Didymosphaeriaceae</taxon>
        <taxon>Paraconiothyrium</taxon>
    </lineage>
</organism>
<feature type="region of interest" description="Disordered" evidence="1">
    <location>
        <begin position="621"/>
        <end position="642"/>
    </location>
</feature>
<name>A0ABR3QVW6_9PLEO</name>
<feature type="transmembrane region" description="Helical" evidence="2">
    <location>
        <begin position="538"/>
        <end position="560"/>
    </location>
</feature>
<sequence length="642" mass="71907">MPKASNFAQRIEQKLWSYTASGNVVKRWLIEIISWSLSAACMAGIGVMLIFYHDKAIPKWPLGLTLNAYISVLAKVASAALMLPVSEALGQLKWSWFQGDNSKKMWDFELFDSASRGPWGSFLLLVRTKGRSLAALGAAVTLFALALDPFFQQVVEYPEVWRVQPGKGAIPRAYKYFPFSSGYEYLRGTMNMELDQSMLGVTYHYFYSNGTAPTKFGKGSRAEVPLGCPSSNCTWPVYETFGVHSECTDATDKLEFKCRSQNLDWVQAPIMPENGDPYYFPNGTSCGWWLKADKPVLMTGYDIDRKGEHAGELLLQRSEPLYDVLSREFMPGYTPKLNNSRNPLAHVVIAAGESYDSVRHNATPIAHECLLSWAAKKIKSEYSEGGYTEEVVEARVNTSVTGSHWLINYIPNDNPLLVLYDYNYMEPIIIESDNHTTYTMDNNTHLQMVSLFDDVFPSYYTIANSTNDDDALLRYKRWKTISPLSRNMSYNPFMHANISTHLDRLSTTMTNVMRSNVAGSTTVEGTAFDKESIVEVRWAWLSLPLGLLAFTGIFLLATVIRSSREQDHVGVWKTSAIATLMYGLPDKVSEKMTASKEHGTPRAKAKEMKVKWVPAKGWRLSGNSISPTSTKVAASPTSLKSA</sequence>
<comment type="caution">
    <text evidence="3">The sequence shown here is derived from an EMBL/GenBank/DDBJ whole genome shotgun (WGS) entry which is preliminary data.</text>
</comment>
<evidence type="ECO:0000313" key="4">
    <source>
        <dbReference type="Proteomes" id="UP001521785"/>
    </source>
</evidence>
<keyword evidence="2" id="KW-0472">Membrane</keyword>
<dbReference type="PANTHER" id="PTHR35394">
    <property type="entry name" value="DUF3176 DOMAIN-CONTAINING PROTEIN"/>
    <property type="match status" value="1"/>
</dbReference>
<dbReference type="PANTHER" id="PTHR35394:SF5">
    <property type="entry name" value="DUF3176 DOMAIN-CONTAINING PROTEIN"/>
    <property type="match status" value="1"/>
</dbReference>
<dbReference type="InterPro" id="IPR021514">
    <property type="entry name" value="DUF3176"/>
</dbReference>
<keyword evidence="2" id="KW-1133">Transmembrane helix</keyword>
<keyword evidence="4" id="KW-1185">Reference proteome</keyword>
<dbReference type="Pfam" id="PF11374">
    <property type="entry name" value="DUF3176"/>
    <property type="match status" value="1"/>
</dbReference>
<accession>A0ABR3QVW6</accession>
<evidence type="ECO:0000256" key="1">
    <source>
        <dbReference type="SAM" id="MobiDB-lite"/>
    </source>
</evidence>
<dbReference type="EMBL" id="JAKJXO020000014">
    <property type="protein sequence ID" value="KAL1596316.1"/>
    <property type="molecule type" value="Genomic_DNA"/>
</dbReference>